<accession>A0A7L7L327</accession>
<dbReference type="RefSeq" id="WP_182414395.1">
    <property type="nucleotide sequence ID" value="NZ_CP055153.1"/>
</dbReference>
<feature type="domain" description="GSCFA" evidence="1">
    <location>
        <begin position="24"/>
        <end position="259"/>
    </location>
</feature>
<dbReference type="AlphaFoldDB" id="A0A7L7L327"/>
<dbReference type="Pfam" id="PF08885">
    <property type="entry name" value="GSCFA"/>
    <property type="match status" value="1"/>
</dbReference>
<proteinExistence type="predicted"/>
<organism evidence="2 3">
    <name type="scientific">Adhaeribacter radiodurans</name>
    <dbReference type="NCBI Taxonomy" id="2745197"/>
    <lineage>
        <taxon>Bacteria</taxon>
        <taxon>Pseudomonadati</taxon>
        <taxon>Bacteroidota</taxon>
        <taxon>Cytophagia</taxon>
        <taxon>Cytophagales</taxon>
        <taxon>Hymenobacteraceae</taxon>
        <taxon>Adhaeribacter</taxon>
    </lineage>
</organism>
<evidence type="ECO:0000259" key="1">
    <source>
        <dbReference type="Pfam" id="PF08885"/>
    </source>
</evidence>
<protein>
    <submittedName>
        <fullName evidence="2">GSCFA domain-containing protein</fullName>
    </submittedName>
</protein>
<dbReference type="SUPFAM" id="SSF52266">
    <property type="entry name" value="SGNH hydrolase"/>
    <property type="match status" value="1"/>
</dbReference>
<evidence type="ECO:0000313" key="3">
    <source>
        <dbReference type="Proteomes" id="UP000514509"/>
    </source>
</evidence>
<keyword evidence="3" id="KW-1185">Reference proteome</keyword>
<name>A0A7L7L327_9BACT</name>
<dbReference type="InterPro" id="IPR014982">
    <property type="entry name" value="GSCFA"/>
</dbReference>
<dbReference type="EMBL" id="CP055153">
    <property type="protein sequence ID" value="QMU27194.1"/>
    <property type="molecule type" value="Genomic_DNA"/>
</dbReference>
<reference evidence="2 3" key="1">
    <citation type="submission" date="2020-08" db="EMBL/GenBank/DDBJ databases">
        <title>Adhaeribacter dokdonensis sp. nov., isolated from the rhizosphere of Elymus tsukushiensis, a plant native to the Dokdo Islands, Republic of Korea.</title>
        <authorList>
            <person name="Ghim S.Y."/>
        </authorList>
    </citation>
    <scope>NUCLEOTIDE SEQUENCE [LARGE SCALE GENOMIC DNA]</scope>
    <source>
        <strain evidence="2 3">KUDC8001</strain>
    </source>
</reference>
<dbReference type="Proteomes" id="UP000514509">
    <property type="component" value="Chromosome"/>
</dbReference>
<dbReference type="PROSITE" id="PS51257">
    <property type="entry name" value="PROKAR_LIPOPROTEIN"/>
    <property type="match status" value="1"/>
</dbReference>
<sequence>MSTAFRTELLISPQTQRLSLQTPIFTAGSCFAEVIGTKMQQYKVPVLVNPYGTIFNPISLFTLLQASLELPPEFTGELIQRDDIWLAYDFHSSFSAPSRPELLTQIQKALTKSKNFLQNADTIVLTFGTAIGYIHRESNKLVANCHKIPQSQFTKHLLSIPDIISAFTSFYKVLQQFNPNIRIILTVSPVRHLKETLEGNSLSKSILRVVCHELKNQFAAVDYFPAYELLLDDLRDYRFYKPDMLHPTGVAEDYIWEKFKAAYFSEDFQHFTGKWDKIRQAFAHKPFQPASTSHQQFLKKILQQLEELQAQVDCQAEISTLKTQLITK</sequence>
<evidence type="ECO:0000313" key="2">
    <source>
        <dbReference type="EMBL" id="QMU27194.1"/>
    </source>
</evidence>
<gene>
    <name evidence="2" type="ORF">HUW48_03725</name>
</gene>
<dbReference type="KEGG" id="add:HUW48_03725"/>